<accession>A0A1Y2HGH5</accession>
<keyword evidence="3" id="KW-1185">Reference proteome</keyword>
<organism evidence="2 3">
    <name type="scientific">Catenaria anguillulae PL171</name>
    <dbReference type="NCBI Taxonomy" id="765915"/>
    <lineage>
        <taxon>Eukaryota</taxon>
        <taxon>Fungi</taxon>
        <taxon>Fungi incertae sedis</taxon>
        <taxon>Blastocladiomycota</taxon>
        <taxon>Blastocladiomycetes</taxon>
        <taxon>Blastocladiales</taxon>
        <taxon>Catenariaceae</taxon>
        <taxon>Catenaria</taxon>
    </lineage>
</organism>
<dbReference type="AlphaFoldDB" id="A0A1Y2HGH5"/>
<dbReference type="EMBL" id="MCFL01000034">
    <property type="protein sequence ID" value="ORZ33698.1"/>
    <property type="molecule type" value="Genomic_DNA"/>
</dbReference>
<comment type="caution">
    <text evidence="2">The sequence shown here is derived from an EMBL/GenBank/DDBJ whole genome shotgun (WGS) entry which is preliminary data.</text>
</comment>
<evidence type="ECO:0000313" key="2">
    <source>
        <dbReference type="EMBL" id="ORZ33698.1"/>
    </source>
</evidence>
<gene>
    <name evidence="2" type="ORF">BCR44DRAFT_1437969</name>
</gene>
<evidence type="ECO:0000256" key="1">
    <source>
        <dbReference type="SAM" id="MobiDB-lite"/>
    </source>
</evidence>
<protein>
    <submittedName>
        <fullName evidence="2">Uncharacterized protein</fullName>
    </submittedName>
</protein>
<reference evidence="2 3" key="1">
    <citation type="submission" date="2016-07" db="EMBL/GenBank/DDBJ databases">
        <title>Pervasive Adenine N6-methylation of Active Genes in Fungi.</title>
        <authorList>
            <consortium name="DOE Joint Genome Institute"/>
            <person name="Mondo S.J."/>
            <person name="Dannebaum R.O."/>
            <person name="Kuo R.C."/>
            <person name="Labutti K."/>
            <person name="Haridas S."/>
            <person name="Kuo A."/>
            <person name="Salamov A."/>
            <person name="Ahrendt S.R."/>
            <person name="Lipzen A."/>
            <person name="Sullivan W."/>
            <person name="Andreopoulos W.B."/>
            <person name="Clum A."/>
            <person name="Lindquist E."/>
            <person name="Daum C."/>
            <person name="Ramamoorthy G.K."/>
            <person name="Gryganskyi A."/>
            <person name="Culley D."/>
            <person name="Magnuson J.K."/>
            <person name="James T.Y."/>
            <person name="O'Malley M.A."/>
            <person name="Stajich J.E."/>
            <person name="Spatafora J.W."/>
            <person name="Visel A."/>
            <person name="Grigoriev I.V."/>
        </authorList>
    </citation>
    <scope>NUCLEOTIDE SEQUENCE [LARGE SCALE GENOMIC DNA]</scope>
    <source>
        <strain evidence="2 3">PL171</strain>
    </source>
</reference>
<name>A0A1Y2HGH5_9FUNG</name>
<feature type="region of interest" description="Disordered" evidence="1">
    <location>
        <begin position="1"/>
        <end position="49"/>
    </location>
</feature>
<dbReference type="Proteomes" id="UP000193411">
    <property type="component" value="Unassembled WGS sequence"/>
</dbReference>
<sequence>MLQPMAPPARRLSVAPRPRSGRLAPQGHSHMPGPEHTVDRPTRHHTPAPRMRIQQAPLCRCPRLACLGQRQLARYRVAMDPAASCLVLWQPARRQPPFAAPSSRPQRHRCPWPHSAASLASPHTAATRAHGANRSVFLGIQCQLCPGPRPLHS</sequence>
<evidence type="ECO:0000313" key="3">
    <source>
        <dbReference type="Proteomes" id="UP000193411"/>
    </source>
</evidence>
<proteinExistence type="predicted"/>